<dbReference type="Gene3D" id="3.40.50.720">
    <property type="entry name" value="NAD(P)-binding Rossmann-like Domain"/>
    <property type="match status" value="1"/>
</dbReference>
<dbReference type="EMBL" id="JBHUOV010000001">
    <property type="protein sequence ID" value="MFD2823139.1"/>
    <property type="molecule type" value="Genomic_DNA"/>
</dbReference>
<evidence type="ECO:0000256" key="3">
    <source>
        <dbReference type="ARBA" id="ARBA00022630"/>
    </source>
</evidence>
<protein>
    <recommendedName>
        <fullName evidence="7">D-amino-acid oxidase</fullName>
        <ecNumber evidence="6">1.4.3.3</ecNumber>
    </recommendedName>
</protein>
<keyword evidence="3" id="KW-0285">Flavoprotein</keyword>
<comment type="cofactor">
    <cofactor evidence="1">
        <name>FAD</name>
        <dbReference type="ChEBI" id="CHEBI:57692"/>
    </cofactor>
</comment>
<comment type="caution">
    <text evidence="10">The sequence shown here is derived from an EMBL/GenBank/DDBJ whole genome shotgun (WGS) entry which is preliminary data.</text>
</comment>
<accession>A0ABW5WMH0</accession>
<evidence type="ECO:0000256" key="2">
    <source>
        <dbReference type="ARBA" id="ARBA00006730"/>
    </source>
</evidence>
<comment type="catalytic activity">
    <reaction evidence="8">
        <text>a D-alpha-amino acid + O2 + H2O = a 2-oxocarboxylate + H2O2 + NH4(+)</text>
        <dbReference type="Rhea" id="RHEA:21816"/>
        <dbReference type="ChEBI" id="CHEBI:15377"/>
        <dbReference type="ChEBI" id="CHEBI:15379"/>
        <dbReference type="ChEBI" id="CHEBI:16240"/>
        <dbReference type="ChEBI" id="CHEBI:28938"/>
        <dbReference type="ChEBI" id="CHEBI:35179"/>
        <dbReference type="ChEBI" id="CHEBI:59871"/>
        <dbReference type="EC" id="1.4.3.3"/>
    </reaction>
    <physiologicalReaction direction="left-to-right" evidence="8">
        <dbReference type="Rhea" id="RHEA:21817"/>
    </physiologicalReaction>
</comment>
<dbReference type="Pfam" id="PF01266">
    <property type="entry name" value="DAO"/>
    <property type="match status" value="1"/>
</dbReference>
<name>A0ABW5WMH0_9FLAO</name>
<feature type="domain" description="FAD dependent oxidoreductase" evidence="9">
    <location>
        <begin position="4"/>
        <end position="305"/>
    </location>
</feature>
<keyword evidence="5 10" id="KW-0560">Oxidoreductase</keyword>
<evidence type="ECO:0000256" key="8">
    <source>
        <dbReference type="ARBA" id="ARBA00049547"/>
    </source>
</evidence>
<dbReference type="SUPFAM" id="SSF51971">
    <property type="entry name" value="Nucleotide-binding domain"/>
    <property type="match status" value="1"/>
</dbReference>
<evidence type="ECO:0000256" key="5">
    <source>
        <dbReference type="ARBA" id="ARBA00023002"/>
    </source>
</evidence>
<sequence length="309" mass="34451">MKSVTIIGSGIIGLTSALQLQKSGFQVNLIAKERYDKTLSSKVGAIWFPFEVGPKKKTNTWATMTYMHYKTEESVGNGIIFIPFITAYTPKSNTGWTKQLPEGTVRKATKEELPRGMQMAFISNVPLAEPHLYLPHLFEQFLANGGTFKEREISSLEELASLDTYVVNCTGLGAKTLCNDKELHPMRGQILRCEKMAIVSCADSTQKGALSYVINRSEDCIVGGTDYENDWNKNNEPADTKLILNRLKGLCQEDPKIIETLVGLRPRRHSVRFEFDKTHPNVFHNYGHGGAGFTLAWGCAIELAEILSK</sequence>
<proteinExistence type="inferred from homology"/>
<organism evidence="10 11">
    <name type="scientific">Lacinutrix iliipiscaria</name>
    <dbReference type="NCBI Taxonomy" id="1230532"/>
    <lineage>
        <taxon>Bacteria</taxon>
        <taxon>Pseudomonadati</taxon>
        <taxon>Bacteroidota</taxon>
        <taxon>Flavobacteriia</taxon>
        <taxon>Flavobacteriales</taxon>
        <taxon>Flavobacteriaceae</taxon>
        <taxon>Lacinutrix</taxon>
    </lineage>
</organism>
<dbReference type="SUPFAM" id="SSF54373">
    <property type="entry name" value="FAD-linked reductases, C-terminal domain"/>
    <property type="match status" value="1"/>
</dbReference>
<keyword evidence="4" id="KW-0274">FAD</keyword>
<evidence type="ECO:0000313" key="10">
    <source>
        <dbReference type="EMBL" id="MFD2823139.1"/>
    </source>
</evidence>
<dbReference type="Proteomes" id="UP001597533">
    <property type="component" value="Unassembled WGS sequence"/>
</dbReference>
<reference evidence="11" key="1">
    <citation type="journal article" date="2019" name="Int. J. Syst. Evol. Microbiol.">
        <title>The Global Catalogue of Microorganisms (GCM) 10K type strain sequencing project: providing services to taxonomists for standard genome sequencing and annotation.</title>
        <authorList>
            <consortium name="The Broad Institute Genomics Platform"/>
            <consortium name="The Broad Institute Genome Sequencing Center for Infectious Disease"/>
            <person name="Wu L."/>
            <person name="Ma J."/>
        </authorList>
    </citation>
    <scope>NUCLEOTIDE SEQUENCE [LARGE SCALE GENOMIC DNA]</scope>
    <source>
        <strain evidence="11">KCTC 32141</strain>
    </source>
</reference>
<comment type="similarity">
    <text evidence="2">Belongs to the DAMOX/DASOX family.</text>
</comment>
<gene>
    <name evidence="10" type="ORF">ACFS5M_05625</name>
</gene>
<evidence type="ECO:0000256" key="6">
    <source>
        <dbReference type="ARBA" id="ARBA00039101"/>
    </source>
</evidence>
<evidence type="ECO:0000313" key="11">
    <source>
        <dbReference type="Proteomes" id="UP001597533"/>
    </source>
</evidence>
<dbReference type="PANTHER" id="PTHR11530">
    <property type="entry name" value="D-AMINO ACID OXIDASE"/>
    <property type="match status" value="1"/>
</dbReference>
<dbReference type="InterPro" id="IPR023209">
    <property type="entry name" value="DAO"/>
</dbReference>
<dbReference type="InterPro" id="IPR006076">
    <property type="entry name" value="FAD-dep_OxRdtase"/>
</dbReference>
<evidence type="ECO:0000259" key="9">
    <source>
        <dbReference type="Pfam" id="PF01266"/>
    </source>
</evidence>
<evidence type="ECO:0000256" key="7">
    <source>
        <dbReference type="ARBA" id="ARBA00039751"/>
    </source>
</evidence>
<dbReference type="RefSeq" id="WP_183486648.1">
    <property type="nucleotide sequence ID" value="NZ_JBHUOV010000001.1"/>
</dbReference>
<dbReference type="GO" id="GO:0016491">
    <property type="term" value="F:oxidoreductase activity"/>
    <property type="evidence" value="ECO:0007669"/>
    <property type="project" value="UniProtKB-KW"/>
</dbReference>
<dbReference type="EC" id="1.4.3.3" evidence="6"/>
<evidence type="ECO:0000256" key="1">
    <source>
        <dbReference type="ARBA" id="ARBA00001974"/>
    </source>
</evidence>
<dbReference type="PANTHER" id="PTHR11530:SF11">
    <property type="entry name" value="D-ASPARTATE OXIDASE"/>
    <property type="match status" value="1"/>
</dbReference>
<dbReference type="Gene3D" id="3.30.9.10">
    <property type="entry name" value="D-Amino Acid Oxidase, subunit A, domain 2"/>
    <property type="match status" value="1"/>
</dbReference>
<keyword evidence="11" id="KW-1185">Reference proteome</keyword>
<evidence type="ECO:0000256" key="4">
    <source>
        <dbReference type="ARBA" id="ARBA00022827"/>
    </source>
</evidence>